<protein>
    <submittedName>
        <fullName evidence="1">Uncharacterized protein</fullName>
    </submittedName>
</protein>
<dbReference type="AlphaFoldDB" id="A0AAC8QFZ1"/>
<sequence>MQDGPDCSNVRCTNNCPADGLDCGRCVVFCRDSRCEAACQG</sequence>
<dbReference type="KEGG" id="age:AA314_08037"/>
<evidence type="ECO:0000313" key="1">
    <source>
        <dbReference type="EMBL" id="AKJ06411.1"/>
    </source>
</evidence>
<gene>
    <name evidence="1" type="ORF">AA314_08037</name>
</gene>
<dbReference type="Proteomes" id="UP000035579">
    <property type="component" value="Chromosome"/>
</dbReference>
<proteinExistence type="predicted"/>
<name>A0AAC8QFZ1_9BACT</name>
<organism evidence="1 2">
    <name type="scientific">Archangium gephyra</name>
    <dbReference type="NCBI Taxonomy" id="48"/>
    <lineage>
        <taxon>Bacteria</taxon>
        <taxon>Pseudomonadati</taxon>
        <taxon>Myxococcota</taxon>
        <taxon>Myxococcia</taxon>
        <taxon>Myxococcales</taxon>
        <taxon>Cystobacterineae</taxon>
        <taxon>Archangiaceae</taxon>
        <taxon>Archangium</taxon>
    </lineage>
</organism>
<accession>A0AAC8QFZ1</accession>
<evidence type="ECO:0000313" key="2">
    <source>
        <dbReference type="Proteomes" id="UP000035579"/>
    </source>
</evidence>
<dbReference type="EMBL" id="CP011509">
    <property type="protein sequence ID" value="AKJ06411.1"/>
    <property type="molecule type" value="Genomic_DNA"/>
</dbReference>
<reference evidence="1 2" key="1">
    <citation type="submission" date="2015-05" db="EMBL/GenBank/DDBJ databases">
        <title>Genome assembly of Archangium gephyra DSM 2261.</title>
        <authorList>
            <person name="Sharma G."/>
            <person name="Subramanian S."/>
        </authorList>
    </citation>
    <scope>NUCLEOTIDE SEQUENCE [LARGE SCALE GENOMIC DNA]</scope>
    <source>
        <strain evidence="1 2">DSM 2261</strain>
    </source>
</reference>